<keyword evidence="1" id="KW-0472">Membrane</keyword>
<keyword evidence="3" id="KW-1185">Reference proteome</keyword>
<feature type="transmembrane region" description="Helical" evidence="1">
    <location>
        <begin position="192"/>
        <end position="213"/>
    </location>
</feature>
<reference evidence="2" key="1">
    <citation type="submission" date="2022-06" db="EMBL/GenBank/DDBJ databases">
        <authorList>
            <consortium name="SYNGENTA / RWTH Aachen University"/>
        </authorList>
    </citation>
    <scope>NUCLEOTIDE SEQUENCE</scope>
</reference>
<dbReference type="EMBL" id="CALTRL010002788">
    <property type="protein sequence ID" value="CAH7676767.1"/>
    <property type="molecule type" value="Genomic_DNA"/>
</dbReference>
<sequence>MSPISSDRSLQDDIKNLFKLLPPGVNPFEFIIKYLYEKNFPPTSNASIIVLKIFFSFHLLICFFCISILILPFFKGKRDSMWVFKKLYISDGQNLRLHPSPLYFLNSGMIMAISQFFGSVSSVLYILLLLRSSKDTEYRAKAKSIKFLSPMLNFEFFAYWVMAWNSLYTKLYSGAFYTTNMNSKQRCTVPPFIYNFLFVTFPFISIFIDVYYLKILMDSMSQQSSAWFDLLENLKVGSKIWEDIMEPSTDTMKHANLMNKIMENTNKSEVLARSLLWSLDLVVERFRNLCITWTIVLFITCVVLFIYSLWSFLSLIYQSIRPKFPKPANNIPVLTCSRNKTKQQNQFLTQAEVPVSPQIKIIRQKLRFLTFRASVMVFSISISIIICMIGSITPVRIATDPSWRSIMCWVPLISGSIASLPITYQCWRLCNDGEEIHKSAHKRLASTTDCLDYVNAPRGNDISASIISIQPSNPATSSELSAAAEEFPLEDVIYVCDKRVDKYNQDQIKKI</sequence>
<dbReference type="Proteomes" id="UP001153365">
    <property type="component" value="Unassembled WGS sequence"/>
</dbReference>
<feature type="transmembrane region" description="Helical" evidence="1">
    <location>
        <begin position="295"/>
        <end position="317"/>
    </location>
</feature>
<evidence type="ECO:0000256" key="1">
    <source>
        <dbReference type="SAM" id="Phobius"/>
    </source>
</evidence>
<dbReference type="AlphaFoldDB" id="A0AAV0B3S6"/>
<feature type="transmembrane region" description="Helical" evidence="1">
    <location>
        <begin position="406"/>
        <end position="424"/>
    </location>
</feature>
<organism evidence="2 3">
    <name type="scientific">Phakopsora pachyrhizi</name>
    <name type="common">Asian soybean rust disease fungus</name>
    <dbReference type="NCBI Taxonomy" id="170000"/>
    <lineage>
        <taxon>Eukaryota</taxon>
        <taxon>Fungi</taxon>
        <taxon>Dikarya</taxon>
        <taxon>Basidiomycota</taxon>
        <taxon>Pucciniomycotina</taxon>
        <taxon>Pucciniomycetes</taxon>
        <taxon>Pucciniales</taxon>
        <taxon>Phakopsoraceae</taxon>
        <taxon>Phakopsora</taxon>
    </lineage>
</organism>
<name>A0AAV0B3S6_PHAPC</name>
<feature type="transmembrane region" description="Helical" evidence="1">
    <location>
        <begin position="53"/>
        <end position="74"/>
    </location>
</feature>
<proteinExistence type="predicted"/>
<evidence type="ECO:0000313" key="3">
    <source>
        <dbReference type="Proteomes" id="UP001153365"/>
    </source>
</evidence>
<protein>
    <submittedName>
        <fullName evidence="2">Expressed protein</fullName>
    </submittedName>
</protein>
<keyword evidence="1" id="KW-0812">Transmembrane</keyword>
<comment type="caution">
    <text evidence="2">The sequence shown here is derived from an EMBL/GenBank/DDBJ whole genome shotgun (WGS) entry which is preliminary data.</text>
</comment>
<evidence type="ECO:0000313" key="2">
    <source>
        <dbReference type="EMBL" id="CAH7676767.1"/>
    </source>
</evidence>
<keyword evidence="1" id="KW-1133">Transmembrane helix</keyword>
<feature type="transmembrane region" description="Helical" evidence="1">
    <location>
        <begin position="103"/>
        <end position="130"/>
    </location>
</feature>
<gene>
    <name evidence="2" type="ORF">PPACK8108_LOCUS11863</name>
</gene>
<feature type="transmembrane region" description="Helical" evidence="1">
    <location>
        <begin position="373"/>
        <end position="394"/>
    </location>
</feature>
<accession>A0AAV0B3S6</accession>